<protein>
    <submittedName>
        <fullName evidence="2">SdpI/YhfL protein family protein</fullName>
    </submittedName>
</protein>
<feature type="transmembrane region" description="Helical" evidence="1">
    <location>
        <begin position="6"/>
        <end position="25"/>
    </location>
</feature>
<dbReference type="OrthoDB" id="3173919at2"/>
<keyword evidence="1" id="KW-0812">Transmembrane</keyword>
<accession>A0A1M6MJP0</accession>
<feature type="transmembrane region" description="Helical" evidence="1">
    <location>
        <begin position="85"/>
        <end position="106"/>
    </location>
</feature>
<dbReference type="EMBL" id="FQYX01000043">
    <property type="protein sequence ID" value="SHJ83701.1"/>
    <property type="molecule type" value="Genomic_DNA"/>
</dbReference>
<reference evidence="2 3" key="1">
    <citation type="submission" date="2016-11" db="EMBL/GenBank/DDBJ databases">
        <authorList>
            <person name="Jaros S."/>
            <person name="Januszkiewicz K."/>
            <person name="Wedrychowicz H."/>
        </authorList>
    </citation>
    <scope>NUCLEOTIDE SEQUENCE [LARGE SCALE GENOMIC DNA]</scope>
    <source>
        <strain evidence="2 3">CGMCC 1.8863</strain>
    </source>
</reference>
<dbReference type="AlphaFoldDB" id="A0A1M6MJP0"/>
<keyword evidence="1" id="KW-1133">Transmembrane helix</keyword>
<dbReference type="Proteomes" id="UP000184231">
    <property type="component" value="Unassembled WGS sequence"/>
</dbReference>
<evidence type="ECO:0000313" key="3">
    <source>
        <dbReference type="Proteomes" id="UP000184231"/>
    </source>
</evidence>
<sequence length="119" mass="13969">MTFNFLIVFSSIVTGTIGLIGGMIFKKNPPKKINWWYGYRTKRSMENQEKWDYAQKIGAENMMKYSSIPFLTTIFGFFIDKQDIVLSFGIVMISTLLWAFFSIYITETKLKSEFDKKEK</sequence>
<proteinExistence type="predicted"/>
<dbReference type="RefSeq" id="WP_072765893.1">
    <property type="nucleotide sequence ID" value="NZ_FQYX01000043.1"/>
</dbReference>
<dbReference type="InterPro" id="IPR025962">
    <property type="entry name" value="SdpI/YhfL"/>
</dbReference>
<organism evidence="2 3">
    <name type="scientific">Arenibacter nanhaiticus</name>
    <dbReference type="NCBI Taxonomy" id="558155"/>
    <lineage>
        <taxon>Bacteria</taxon>
        <taxon>Pseudomonadati</taxon>
        <taxon>Bacteroidota</taxon>
        <taxon>Flavobacteriia</taxon>
        <taxon>Flavobacteriales</taxon>
        <taxon>Flavobacteriaceae</taxon>
        <taxon>Arenibacter</taxon>
    </lineage>
</organism>
<name>A0A1M6MJP0_9FLAO</name>
<keyword evidence="3" id="KW-1185">Reference proteome</keyword>
<gene>
    <name evidence="2" type="ORF">SAMN04487911_1438</name>
</gene>
<dbReference type="STRING" id="558155.SAMN04487911_1438"/>
<dbReference type="Pfam" id="PF13630">
    <property type="entry name" value="SdpI"/>
    <property type="match status" value="1"/>
</dbReference>
<keyword evidence="1" id="KW-0472">Membrane</keyword>
<evidence type="ECO:0000256" key="1">
    <source>
        <dbReference type="SAM" id="Phobius"/>
    </source>
</evidence>
<evidence type="ECO:0000313" key="2">
    <source>
        <dbReference type="EMBL" id="SHJ83701.1"/>
    </source>
</evidence>